<gene>
    <name evidence="1" type="ORF">CCACVL1_21606</name>
</gene>
<reference evidence="1 2" key="1">
    <citation type="submission" date="2013-09" db="EMBL/GenBank/DDBJ databases">
        <title>Corchorus capsularis genome sequencing.</title>
        <authorList>
            <person name="Alam M."/>
            <person name="Haque M.S."/>
            <person name="Islam M.S."/>
            <person name="Emdad E.M."/>
            <person name="Islam M.M."/>
            <person name="Ahmed B."/>
            <person name="Halim A."/>
            <person name="Hossen Q.M.M."/>
            <person name="Hossain M.Z."/>
            <person name="Ahmed R."/>
            <person name="Khan M.M."/>
            <person name="Islam R."/>
            <person name="Rashid M.M."/>
            <person name="Khan S.A."/>
            <person name="Rahman M.S."/>
            <person name="Alam M."/>
        </authorList>
    </citation>
    <scope>NUCLEOTIDE SEQUENCE [LARGE SCALE GENOMIC DNA]</scope>
    <source>
        <strain evidence="2">cv. CVL-1</strain>
        <tissue evidence="1">Whole seedling</tissue>
    </source>
</reference>
<evidence type="ECO:0000313" key="2">
    <source>
        <dbReference type="Proteomes" id="UP000188268"/>
    </source>
</evidence>
<evidence type="ECO:0000313" key="1">
    <source>
        <dbReference type="EMBL" id="OMO64865.1"/>
    </source>
</evidence>
<protein>
    <submittedName>
        <fullName evidence="1">Uncharacterized protein</fullName>
    </submittedName>
</protein>
<organism evidence="1 2">
    <name type="scientific">Corchorus capsularis</name>
    <name type="common">Jute</name>
    <dbReference type="NCBI Taxonomy" id="210143"/>
    <lineage>
        <taxon>Eukaryota</taxon>
        <taxon>Viridiplantae</taxon>
        <taxon>Streptophyta</taxon>
        <taxon>Embryophyta</taxon>
        <taxon>Tracheophyta</taxon>
        <taxon>Spermatophyta</taxon>
        <taxon>Magnoliopsida</taxon>
        <taxon>eudicotyledons</taxon>
        <taxon>Gunneridae</taxon>
        <taxon>Pentapetalae</taxon>
        <taxon>rosids</taxon>
        <taxon>malvids</taxon>
        <taxon>Malvales</taxon>
        <taxon>Malvaceae</taxon>
        <taxon>Grewioideae</taxon>
        <taxon>Apeibeae</taxon>
        <taxon>Corchorus</taxon>
    </lineage>
</organism>
<keyword evidence="2" id="KW-1185">Reference proteome</keyword>
<sequence>MELTTMMVAQVSINQKMAGKVAEYICPSSQT</sequence>
<accession>A0A1R3H3C1</accession>
<dbReference type="Gramene" id="OMO64865">
    <property type="protein sequence ID" value="OMO64865"/>
    <property type="gene ID" value="CCACVL1_21606"/>
</dbReference>
<dbReference type="AlphaFoldDB" id="A0A1R3H3C1"/>
<name>A0A1R3H3C1_COCAP</name>
<proteinExistence type="predicted"/>
<dbReference type="EMBL" id="AWWV01012706">
    <property type="protein sequence ID" value="OMO64865.1"/>
    <property type="molecule type" value="Genomic_DNA"/>
</dbReference>
<dbReference type="Proteomes" id="UP000188268">
    <property type="component" value="Unassembled WGS sequence"/>
</dbReference>
<comment type="caution">
    <text evidence="1">The sequence shown here is derived from an EMBL/GenBank/DDBJ whole genome shotgun (WGS) entry which is preliminary data.</text>
</comment>